<protein>
    <submittedName>
        <fullName evidence="1">Uncharacterized protein</fullName>
    </submittedName>
</protein>
<sequence>MHIHAADLHDFLSLCKLYAMNIGFEQIIQVFRMNGTSILVEYNKHSGRAEHAFLLNGTSILLKRSIYSGQNGPTFNITGLSVFLYHSIS</sequence>
<dbReference type="PATRIC" id="fig|329854.7.peg.1965"/>
<reference evidence="1 2" key="1">
    <citation type="submission" date="2016-02" db="EMBL/GenBank/DDBJ databases">
        <authorList>
            <person name="Wen L."/>
            <person name="He K."/>
            <person name="Yang H."/>
        </authorList>
    </citation>
    <scope>NUCLEOTIDE SEQUENCE [LARGE SCALE GENOMIC DNA]</scope>
    <source>
        <strain evidence="1 2">KLE1704</strain>
    </source>
</reference>
<dbReference type="AlphaFoldDB" id="A0A139LJR3"/>
<name>A0A139LJR3_9BACE</name>
<organism evidence="1">
    <name type="scientific">Bacteroides intestinalis</name>
    <dbReference type="NCBI Taxonomy" id="329854"/>
    <lineage>
        <taxon>Bacteria</taxon>
        <taxon>Pseudomonadati</taxon>
        <taxon>Bacteroidota</taxon>
        <taxon>Bacteroidia</taxon>
        <taxon>Bacteroidales</taxon>
        <taxon>Bacteroidaceae</taxon>
        <taxon>Bacteroides</taxon>
    </lineage>
</organism>
<evidence type="ECO:0000313" key="1">
    <source>
        <dbReference type="EMBL" id="KXT51678.1"/>
    </source>
</evidence>
<dbReference type="EMBL" id="LTDF01000073">
    <property type="protein sequence ID" value="KXT51678.1"/>
    <property type="molecule type" value="Genomic_DNA"/>
</dbReference>
<comment type="caution">
    <text evidence="1">The sequence shown here is derived from an EMBL/GenBank/DDBJ whole genome shotgun (WGS) entry which is preliminary data.</text>
</comment>
<dbReference type="Proteomes" id="UP000070319">
    <property type="component" value="Unassembled WGS sequence"/>
</dbReference>
<gene>
    <name evidence="1" type="ORF">HMPREF2531_01931</name>
</gene>
<accession>A0A139LJR3</accession>
<evidence type="ECO:0000313" key="2">
    <source>
        <dbReference type="Proteomes" id="UP000070319"/>
    </source>
</evidence>
<proteinExistence type="predicted"/>